<sequence length="33" mass="3815">LSPAFLNLVGSSHLHAGGRKRHILKLHWIYHQQ</sequence>
<comment type="caution">
    <text evidence="1">The sequence shown here is derived from an EMBL/GenBank/DDBJ whole genome shotgun (WGS) entry which is preliminary data.</text>
</comment>
<dbReference type="AlphaFoldDB" id="A0A1E5USA6"/>
<proteinExistence type="predicted"/>
<gene>
    <name evidence="1" type="ORF">BAE44_0023214</name>
</gene>
<reference evidence="1 2" key="1">
    <citation type="submission" date="2016-09" db="EMBL/GenBank/DDBJ databases">
        <title>The draft genome of Dichanthelium oligosanthes: A C3 panicoid grass species.</title>
        <authorList>
            <person name="Studer A.J."/>
            <person name="Schnable J.C."/>
            <person name="Brutnell T.P."/>
        </authorList>
    </citation>
    <scope>NUCLEOTIDE SEQUENCE [LARGE SCALE GENOMIC DNA]</scope>
    <source>
        <strain evidence="2">cv. Kellogg 1175</strain>
        <tissue evidence="1">Leaf</tissue>
    </source>
</reference>
<organism evidence="1 2">
    <name type="scientific">Dichanthelium oligosanthes</name>
    <dbReference type="NCBI Taxonomy" id="888268"/>
    <lineage>
        <taxon>Eukaryota</taxon>
        <taxon>Viridiplantae</taxon>
        <taxon>Streptophyta</taxon>
        <taxon>Embryophyta</taxon>
        <taxon>Tracheophyta</taxon>
        <taxon>Spermatophyta</taxon>
        <taxon>Magnoliopsida</taxon>
        <taxon>Liliopsida</taxon>
        <taxon>Poales</taxon>
        <taxon>Poaceae</taxon>
        <taxon>PACMAD clade</taxon>
        <taxon>Panicoideae</taxon>
        <taxon>Panicodae</taxon>
        <taxon>Paniceae</taxon>
        <taxon>Dichantheliinae</taxon>
        <taxon>Dichanthelium</taxon>
    </lineage>
</organism>
<evidence type="ECO:0000313" key="1">
    <source>
        <dbReference type="EMBL" id="OEL15769.1"/>
    </source>
</evidence>
<keyword evidence="2" id="KW-1185">Reference proteome</keyword>
<feature type="non-terminal residue" evidence="1">
    <location>
        <position position="1"/>
    </location>
</feature>
<protein>
    <submittedName>
        <fullName evidence="1">Uncharacterized protein</fullName>
    </submittedName>
</protein>
<dbReference type="EMBL" id="LWDX02065574">
    <property type="protein sequence ID" value="OEL15769.1"/>
    <property type="molecule type" value="Genomic_DNA"/>
</dbReference>
<evidence type="ECO:0000313" key="2">
    <source>
        <dbReference type="Proteomes" id="UP000095767"/>
    </source>
</evidence>
<accession>A0A1E5USA6</accession>
<dbReference type="Proteomes" id="UP000095767">
    <property type="component" value="Unassembled WGS sequence"/>
</dbReference>
<name>A0A1E5USA6_9POAL</name>